<dbReference type="Pfam" id="PF02321">
    <property type="entry name" value="OEP"/>
    <property type="match status" value="1"/>
</dbReference>
<evidence type="ECO:0000256" key="4">
    <source>
        <dbReference type="ARBA" id="ARBA00022452"/>
    </source>
</evidence>
<evidence type="ECO:0000256" key="1">
    <source>
        <dbReference type="ARBA" id="ARBA00004442"/>
    </source>
</evidence>
<keyword evidence="7" id="KW-0998">Cell outer membrane</keyword>
<feature type="coiled-coil region" evidence="8">
    <location>
        <begin position="384"/>
        <end position="436"/>
    </location>
</feature>
<evidence type="ECO:0000256" key="7">
    <source>
        <dbReference type="ARBA" id="ARBA00023237"/>
    </source>
</evidence>
<dbReference type="Gene3D" id="1.20.1600.10">
    <property type="entry name" value="Outer membrane efflux proteins (OEP)"/>
    <property type="match status" value="1"/>
</dbReference>
<keyword evidence="5" id="KW-0812">Transmembrane</keyword>
<dbReference type="SUPFAM" id="SSF56954">
    <property type="entry name" value="Outer membrane efflux proteins (OEP)"/>
    <property type="match status" value="1"/>
</dbReference>
<keyword evidence="3" id="KW-0813">Transport</keyword>
<dbReference type="GO" id="GO:0015562">
    <property type="term" value="F:efflux transmembrane transporter activity"/>
    <property type="evidence" value="ECO:0007669"/>
    <property type="project" value="InterPro"/>
</dbReference>
<evidence type="ECO:0000256" key="6">
    <source>
        <dbReference type="ARBA" id="ARBA00023136"/>
    </source>
</evidence>
<gene>
    <name evidence="9" type="ORF">DWY20_02455</name>
</gene>
<evidence type="ECO:0000256" key="8">
    <source>
        <dbReference type="SAM" id="Coils"/>
    </source>
</evidence>
<evidence type="ECO:0000256" key="3">
    <source>
        <dbReference type="ARBA" id="ARBA00022448"/>
    </source>
</evidence>
<proteinExistence type="inferred from homology"/>
<evidence type="ECO:0000313" key="10">
    <source>
        <dbReference type="Proteomes" id="UP000285864"/>
    </source>
</evidence>
<dbReference type="Proteomes" id="UP000285864">
    <property type="component" value="Unassembled WGS sequence"/>
</dbReference>
<dbReference type="InterPro" id="IPR051906">
    <property type="entry name" value="TolC-like"/>
</dbReference>
<reference evidence="9 10" key="1">
    <citation type="submission" date="2018-08" db="EMBL/GenBank/DDBJ databases">
        <title>A genome reference for cultivated species of the human gut microbiota.</title>
        <authorList>
            <person name="Zou Y."/>
            <person name="Xue W."/>
            <person name="Luo G."/>
        </authorList>
    </citation>
    <scope>NUCLEOTIDE SEQUENCE [LARGE SCALE GENOMIC DNA]</scope>
    <source>
        <strain evidence="9 10">AF24-2</strain>
    </source>
</reference>
<keyword evidence="8" id="KW-0175">Coiled coil</keyword>
<keyword evidence="6" id="KW-0472">Membrane</keyword>
<keyword evidence="4" id="KW-1134">Transmembrane beta strand</keyword>
<comment type="subcellular location">
    <subcellularLocation>
        <location evidence="1">Cell outer membrane</location>
    </subcellularLocation>
</comment>
<sequence length="490" mass="54406">MKRILSFILLFGLVLNGYAQRILNLDSCRALALANNKELRIAQEKINAAHYQQKAAFTNYLPKIDMTGSYMRTQKEISLLSNDQKQVIGNMGTSVGNELQHLGQKLQQIAMQHPELLPLLTPLSNAMGKIPGALNNAGQSIIDAFRTDTRNLYVGAATLTQPIFMGGKIVAYNKITKYAEQLAQSQHATGMQDVILSTDQAYWQVISLVNKKKLAESFLKLVQKLDSDVSKMVAEGVATTADELSVKVKVNEAEITLTQVEDGLSLSKMVLCQLCGIPLDTEIRLADEEIKDLTLPNTYTESNVNTAFANRQELKSLELAEKIYRQKVNVARAEFLPSVGLTANYLFTNPSLTNGFENKFRGMWGIGVVVKIPVFHWGEGIYKVKAAKAEANIARYQLEDIKEKVELQVTQSSYKVNEAVKKLTMAEKNMEKAEENLRYANLGFKEGVIPASNVLEAQTAWLSAQSGKIDAQIDLKMSEIYLNKSMGTLK</sequence>
<evidence type="ECO:0000313" key="9">
    <source>
        <dbReference type="EMBL" id="RGR99419.1"/>
    </source>
</evidence>
<dbReference type="PANTHER" id="PTHR30026">
    <property type="entry name" value="OUTER MEMBRANE PROTEIN TOLC"/>
    <property type="match status" value="1"/>
</dbReference>
<organism evidence="9 10">
    <name type="scientific">Phocaeicola coprocola</name>
    <dbReference type="NCBI Taxonomy" id="310298"/>
    <lineage>
        <taxon>Bacteria</taxon>
        <taxon>Pseudomonadati</taxon>
        <taxon>Bacteroidota</taxon>
        <taxon>Bacteroidia</taxon>
        <taxon>Bacteroidales</taxon>
        <taxon>Bacteroidaceae</taxon>
        <taxon>Phocaeicola</taxon>
    </lineage>
</organism>
<evidence type="ECO:0000256" key="5">
    <source>
        <dbReference type="ARBA" id="ARBA00022692"/>
    </source>
</evidence>
<dbReference type="GO" id="GO:0009279">
    <property type="term" value="C:cell outer membrane"/>
    <property type="evidence" value="ECO:0007669"/>
    <property type="project" value="UniProtKB-SubCell"/>
</dbReference>
<comment type="similarity">
    <text evidence="2">Belongs to the outer membrane factor (OMF) (TC 1.B.17) family.</text>
</comment>
<comment type="caution">
    <text evidence="9">The sequence shown here is derived from an EMBL/GenBank/DDBJ whole genome shotgun (WGS) entry which is preliminary data.</text>
</comment>
<protein>
    <submittedName>
        <fullName evidence="9">TolC family protein</fullName>
    </submittedName>
</protein>
<dbReference type="EMBL" id="QRUU01000006">
    <property type="protein sequence ID" value="RGR99419.1"/>
    <property type="molecule type" value="Genomic_DNA"/>
</dbReference>
<name>A0A412GX02_9BACT</name>
<dbReference type="InterPro" id="IPR003423">
    <property type="entry name" value="OMP_efflux"/>
</dbReference>
<dbReference type="PANTHER" id="PTHR30026:SF20">
    <property type="entry name" value="OUTER MEMBRANE PROTEIN TOLC"/>
    <property type="match status" value="1"/>
</dbReference>
<dbReference type="RefSeq" id="WP_118483091.1">
    <property type="nucleotide sequence ID" value="NZ_QRUU01000006.1"/>
</dbReference>
<accession>A0A412GX02</accession>
<keyword evidence="10" id="KW-1185">Reference proteome</keyword>
<dbReference type="GO" id="GO:0015288">
    <property type="term" value="F:porin activity"/>
    <property type="evidence" value="ECO:0007669"/>
    <property type="project" value="TreeGrafter"/>
</dbReference>
<dbReference type="GO" id="GO:1990281">
    <property type="term" value="C:efflux pump complex"/>
    <property type="evidence" value="ECO:0007669"/>
    <property type="project" value="TreeGrafter"/>
</dbReference>
<dbReference type="AlphaFoldDB" id="A0A412GX02"/>
<evidence type="ECO:0000256" key="2">
    <source>
        <dbReference type="ARBA" id="ARBA00007613"/>
    </source>
</evidence>